<accession>A0AAW9DVR2</accession>
<dbReference type="Pfam" id="PF10988">
    <property type="entry name" value="DUF2807"/>
    <property type="match status" value="1"/>
</dbReference>
<evidence type="ECO:0000259" key="1">
    <source>
        <dbReference type="Pfam" id="PF10988"/>
    </source>
</evidence>
<comment type="caution">
    <text evidence="2">The sequence shown here is derived from an EMBL/GenBank/DDBJ whole genome shotgun (WGS) entry which is preliminary data.</text>
</comment>
<dbReference type="EMBL" id="JAWXYB010000018">
    <property type="protein sequence ID" value="MDX5932225.1"/>
    <property type="molecule type" value="Genomic_DNA"/>
</dbReference>
<name>A0AAW9DVR2_ACIAO</name>
<dbReference type="Gene3D" id="2.160.20.120">
    <property type="match status" value="1"/>
</dbReference>
<protein>
    <submittedName>
        <fullName evidence="2">DUF2807 domain-containing protein</fullName>
    </submittedName>
</protein>
<dbReference type="RefSeq" id="WP_319615068.1">
    <property type="nucleotide sequence ID" value="NZ_JAWXYB010000018.1"/>
</dbReference>
<keyword evidence="3" id="KW-1185">Reference proteome</keyword>
<gene>
    <name evidence="2" type="ORF">SIL87_15820</name>
</gene>
<dbReference type="AlphaFoldDB" id="A0AAW9DVR2"/>
<proteinExistence type="predicted"/>
<reference evidence="2 3" key="1">
    <citation type="submission" date="2023-11" db="EMBL/GenBank/DDBJ databases">
        <title>MicrobeMod: A computational toolkit for identifying prokaryotic methylation and restriction-modification with nanopore sequencing.</title>
        <authorList>
            <person name="Crits-Christoph A."/>
            <person name="Kang S.C."/>
            <person name="Lee H."/>
            <person name="Ostrov N."/>
        </authorList>
    </citation>
    <scope>NUCLEOTIDE SEQUENCE [LARGE SCALE GENOMIC DNA]</scope>
    <source>
        <strain evidence="2 3">DSMZ 700</strain>
    </source>
</reference>
<feature type="domain" description="Putative auto-transporter adhesin head GIN" evidence="1">
    <location>
        <begin position="34"/>
        <end position="195"/>
    </location>
</feature>
<evidence type="ECO:0000313" key="3">
    <source>
        <dbReference type="Proteomes" id="UP001279553"/>
    </source>
</evidence>
<dbReference type="InterPro" id="IPR021255">
    <property type="entry name" value="DUF2807"/>
</dbReference>
<sequence length="211" mass="21282">MNRAGFIGIAAGLAASVLVPRAEAASDSPVLPGFHGIRVAGMARISWHRAARQSVMITGSPALLKRVRLTVTDGMLDLRLKSGIWSGDDGRLQLVVATPHLDRLDVSGMASGTVSGLDGPAFAVTISGTGRLTLSGAVTKAAIAVSGAGRVDAAKLIADDLTVSISGTGTVNGYARQDAHIAVDGVGSVHVAGHPAVRDVSNSGVGSVVFD</sequence>
<dbReference type="Proteomes" id="UP001279553">
    <property type="component" value="Unassembled WGS sequence"/>
</dbReference>
<organism evidence="2 3">
    <name type="scientific">Acidiphilium acidophilum</name>
    <name type="common">Thiobacillus acidophilus</name>
    <dbReference type="NCBI Taxonomy" id="76588"/>
    <lineage>
        <taxon>Bacteria</taxon>
        <taxon>Pseudomonadati</taxon>
        <taxon>Pseudomonadota</taxon>
        <taxon>Alphaproteobacteria</taxon>
        <taxon>Acetobacterales</taxon>
        <taxon>Acidocellaceae</taxon>
        <taxon>Acidiphilium</taxon>
    </lineage>
</organism>
<evidence type="ECO:0000313" key="2">
    <source>
        <dbReference type="EMBL" id="MDX5932225.1"/>
    </source>
</evidence>